<dbReference type="AlphaFoldDB" id="A0A5N6NYA5"/>
<dbReference type="EMBL" id="SZYD01000008">
    <property type="protein sequence ID" value="KAD5508108.1"/>
    <property type="molecule type" value="Genomic_DNA"/>
</dbReference>
<dbReference type="Proteomes" id="UP000326396">
    <property type="component" value="Linkage Group LG16"/>
</dbReference>
<organism evidence="1 2">
    <name type="scientific">Mikania micrantha</name>
    <name type="common">bitter vine</name>
    <dbReference type="NCBI Taxonomy" id="192012"/>
    <lineage>
        <taxon>Eukaryota</taxon>
        <taxon>Viridiplantae</taxon>
        <taxon>Streptophyta</taxon>
        <taxon>Embryophyta</taxon>
        <taxon>Tracheophyta</taxon>
        <taxon>Spermatophyta</taxon>
        <taxon>Magnoliopsida</taxon>
        <taxon>eudicotyledons</taxon>
        <taxon>Gunneridae</taxon>
        <taxon>Pentapetalae</taxon>
        <taxon>asterids</taxon>
        <taxon>campanulids</taxon>
        <taxon>Asterales</taxon>
        <taxon>Asteraceae</taxon>
        <taxon>Asteroideae</taxon>
        <taxon>Heliantheae alliance</taxon>
        <taxon>Eupatorieae</taxon>
        <taxon>Mikania</taxon>
    </lineage>
</organism>
<proteinExistence type="predicted"/>
<comment type="caution">
    <text evidence="1">The sequence shown here is derived from an EMBL/GenBank/DDBJ whole genome shotgun (WGS) entry which is preliminary data.</text>
</comment>
<evidence type="ECO:0000313" key="1">
    <source>
        <dbReference type="EMBL" id="KAD5508108.1"/>
    </source>
</evidence>
<gene>
    <name evidence="1" type="ORF">E3N88_15811</name>
</gene>
<accession>A0A5N6NYA5</accession>
<name>A0A5N6NYA5_9ASTR</name>
<sequence length="105" mass="11737">MGMSVGLIKGGEGGEEGVLCDSGTSVVGVMDVVVVSVGVRNWVGREIRIWGRYMRCRFRTRNKDQEKGETSFYHMMMSPLNKAILFTCMTARDSVYDSKRFEKGG</sequence>
<keyword evidence="2" id="KW-1185">Reference proteome</keyword>
<reference evidence="1 2" key="1">
    <citation type="submission" date="2019-05" db="EMBL/GenBank/DDBJ databases">
        <title>Mikania micrantha, genome provides insights into the molecular mechanism of rapid growth.</title>
        <authorList>
            <person name="Liu B."/>
        </authorList>
    </citation>
    <scope>NUCLEOTIDE SEQUENCE [LARGE SCALE GENOMIC DNA]</scope>
    <source>
        <strain evidence="1">NLD-2019</strain>
        <tissue evidence="1">Leaf</tissue>
    </source>
</reference>
<evidence type="ECO:0000313" key="2">
    <source>
        <dbReference type="Proteomes" id="UP000326396"/>
    </source>
</evidence>
<protein>
    <submittedName>
        <fullName evidence="1">Uncharacterized protein</fullName>
    </submittedName>
</protein>